<name>A0A3B0YI84_9ZZZZ</name>
<gene>
    <name evidence="2" type="ORF">MNBD_GAMMA12-840</name>
</gene>
<dbReference type="InterPro" id="IPR032710">
    <property type="entry name" value="NTF2-like_dom_sf"/>
</dbReference>
<reference evidence="2" key="1">
    <citation type="submission" date="2018-06" db="EMBL/GenBank/DDBJ databases">
        <authorList>
            <person name="Zhirakovskaya E."/>
        </authorList>
    </citation>
    <scope>NUCLEOTIDE SEQUENCE</scope>
</reference>
<sequence>MGVLLEIEACESKLQQAMLESDVAVLDKLLSSQLIFTNHLGQLMGKQDDLEAHQSGIFKIKEIVCTEQKIKLIHDIAVVTVKCGIAGNYSGTMMKNKFRFTRVWERVSNHSWQLVVAHSTLIAKEK</sequence>
<feature type="domain" description="DUF4440" evidence="1">
    <location>
        <begin position="7"/>
        <end position="114"/>
    </location>
</feature>
<dbReference type="InterPro" id="IPR027843">
    <property type="entry name" value="DUF4440"/>
</dbReference>
<dbReference type="SUPFAM" id="SSF54427">
    <property type="entry name" value="NTF2-like"/>
    <property type="match status" value="1"/>
</dbReference>
<evidence type="ECO:0000313" key="2">
    <source>
        <dbReference type="EMBL" id="VAW80668.1"/>
    </source>
</evidence>
<dbReference type="EMBL" id="UOFL01000202">
    <property type="protein sequence ID" value="VAW80668.1"/>
    <property type="molecule type" value="Genomic_DNA"/>
</dbReference>
<organism evidence="2">
    <name type="scientific">hydrothermal vent metagenome</name>
    <dbReference type="NCBI Taxonomy" id="652676"/>
    <lineage>
        <taxon>unclassified sequences</taxon>
        <taxon>metagenomes</taxon>
        <taxon>ecological metagenomes</taxon>
    </lineage>
</organism>
<dbReference type="Gene3D" id="3.10.450.50">
    <property type="match status" value="1"/>
</dbReference>
<protein>
    <recommendedName>
        <fullName evidence="1">DUF4440 domain-containing protein</fullName>
    </recommendedName>
</protein>
<accession>A0A3B0YI84</accession>
<proteinExistence type="predicted"/>
<dbReference type="AlphaFoldDB" id="A0A3B0YI84"/>
<dbReference type="Pfam" id="PF14534">
    <property type="entry name" value="DUF4440"/>
    <property type="match status" value="1"/>
</dbReference>
<evidence type="ECO:0000259" key="1">
    <source>
        <dbReference type="Pfam" id="PF14534"/>
    </source>
</evidence>